<evidence type="ECO:0000256" key="1">
    <source>
        <dbReference type="SAM" id="MobiDB-lite"/>
    </source>
</evidence>
<dbReference type="EMBL" id="CP138333">
    <property type="protein sequence ID" value="WZX30351.1"/>
    <property type="molecule type" value="Genomic_DNA"/>
</dbReference>
<keyword evidence="4" id="KW-1185">Reference proteome</keyword>
<dbReference type="RefSeq" id="WP_342388870.1">
    <property type="nucleotide sequence ID" value="NZ_CP138333.2"/>
</dbReference>
<keyword evidence="2" id="KW-1133">Transmembrane helix</keyword>
<sequence length="66" mass="7542">MNIDVLILFFNATLVTIISCVVVIGILKKQYLPVIQEEENKQRNAQNNNRANETITNDPEQKEGVR</sequence>
<feature type="compositionally biased region" description="Low complexity" evidence="1">
    <location>
        <begin position="43"/>
        <end position="53"/>
    </location>
</feature>
<organism evidence="3 4">
    <name type="scientific">Salinicoccus bachuensis</name>
    <dbReference type="NCBI Taxonomy" id="3136731"/>
    <lineage>
        <taxon>Bacteria</taxon>
        <taxon>Bacillati</taxon>
        <taxon>Bacillota</taxon>
        <taxon>Bacilli</taxon>
        <taxon>Bacillales</taxon>
        <taxon>Staphylococcaceae</taxon>
        <taxon>Salinicoccus</taxon>
    </lineage>
</organism>
<feature type="transmembrane region" description="Helical" evidence="2">
    <location>
        <begin position="6"/>
        <end position="27"/>
    </location>
</feature>
<reference evidence="4" key="1">
    <citation type="submission" date="2023-10" db="EMBL/GenBank/DDBJ databases">
        <title>Genome analysis and identification of Salinococcus sp. Bachu38 nov., a PGPR from the rhizosphere of Tamarix.</title>
        <authorList>
            <person name="Liang Z."/>
            <person name="Zhang X."/>
            <person name="Jia J."/>
            <person name="Chen X."/>
            <person name="Wang Y."/>
            <person name="Wang Q."/>
            <person name="Wang R."/>
        </authorList>
    </citation>
    <scope>NUCLEOTIDE SEQUENCE [LARGE SCALE GENOMIC DNA]</scope>
    <source>
        <strain evidence="4">Bachu38</strain>
    </source>
</reference>
<dbReference type="Proteomes" id="UP001455384">
    <property type="component" value="Chromosome"/>
</dbReference>
<gene>
    <name evidence="3" type="ORF">RQP18_03955</name>
</gene>
<keyword evidence="2" id="KW-0812">Transmembrane</keyword>
<evidence type="ECO:0000313" key="3">
    <source>
        <dbReference type="EMBL" id="WZX30351.1"/>
    </source>
</evidence>
<name>A0ABZ3CJY4_9STAP</name>
<evidence type="ECO:0000256" key="2">
    <source>
        <dbReference type="SAM" id="Phobius"/>
    </source>
</evidence>
<evidence type="ECO:0000313" key="4">
    <source>
        <dbReference type="Proteomes" id="UP001455384"/>
    </source>
</evidence>
<accession>A0ABZ3CJY4</accession>
<keyword evidence="2" id="KW-0472">Membrane</keyword>
<proteinExistence type="predicted"/>
<feature type="region of interest" description="Disordered" evidence="1">
    <location>
        <begin position="39"/>
        <end position="66"/>
    </location>
</feature>
<protein>
    <submittedName>
        <fullName evidence="3">Uncharacterized protein</fullName>
    </submittedName>
</protein>